<dbReference type="Proteomes" id="UP000335636">
    <property type="component" value="Unassembled WGS sequence"/>
</dbReference>
<organism evidence="2 3">
    <name type="scientific">Marmota monax</name>
    <name type="common">Woodchuck</name>
    <dbReference type="NCBI Taxonomy" id="9995"/>
    <lineage>
        <taxon>Eukaryota</taxon>
        <taxon>Metazoa</taxon>
        <taxon>Chordata</taxon>
        <taxon>Craniata</taxon>
        <taxon>Vertebrata</taxon>
        <taxon>Euteleostomi</taxon>
        <taxon>Mammalia</taxon>
        <taxon>Eutheria</taxon>
        <taxon>Euarchontoglires</taxon>
        <taxon>Glires</taxon>
        <taxon>Rodentia</taxon>
        <taxon>Sciuromorpha</taxon>
        <taxon>Sciuridae</taxon>
        <taxon>Xerinae</taxon>
        <taxon>Marmotini</taxon>
        <taxon>Marmota</taxon>
    </lineage>
</organism>
<gene>
    <name evidence="2" type="ORF">MONAX_5E028678</name>
</gene>
<dbReference type="Pfam" id="PF08039">
    <property type="entry name" value="Mit_proteolip"/>
    <property type="match status" value="1"/>
</dbReference>
<feature type="compositionally biased region" description="Basic residues" evidence="1">
    <location>
        <begin position="96"/>
        <end position="105"/>
    </location>
</feature>
<dbReference type="GO" id="GO:0005739">
    <property type="term" value="C:mitochondrion"/>
    <property type="evidence" value="ECO:0007669"/>
    <property type="project" value="InterPro"/>
</dbReference>
<evidence type="ECO:0000256" key="1">
    <source>
        <dbReference type="SAM" id="MobiDB-lite"/>
    </source>
</evidence>
<dbReference type="PANTHER" id="PTHR15233">
    <property type="entry name" value="MITOCHONDRIAL PROTEOLIPID"/>
    <property type="match status" value="1"/>
</dbReference>
<evidence type="ECO:0000313" key="3">
    <source>
        <dbReference type="Proteomes" id="UP000335636"/>
    </source>
</evidence>
<dbReference type="InterPro" id="IPR012574">
    <property type="entry name" value="ATP5MJ"/>
</dbReference>
<protein>
    <recommendedName>
        <fullName evidence="4">6.8 kDa mitochondrial proteolipid</fullName>
    </recommendedName>
</protein>
<comment type="caution">
    <text evidence="2">The sequence shown here is derived from an EMBL/GenBank/DDBJ whole genome shotgun (WGS) entry which is preliminary data.</text>
</comment>
<accession>A0A5E4CBD7</accession>
<dbReference type="PANTHER" id="PTHR15233:SF1">
    <property type="entry name" value="ATP SYNTHASE SUBUNIT ATP5MJ, MITOCHONDRIAL"/>
    <property type="match status" value="1"/>
</dbReference>
<evidence type="ECO:0008006" key="4">
    <source>
        <dbReference type="Google" id="ProtNLM"/>
    </source>
</evidence>
<proteinExistence type="predicted"/>
<feature type="region of interest" description="Disordered" evidence="1">
    <location>
        <begin position="1"/>
        <end position="127"/>
    </location>
</feature>
<evidence type="ECO:0000313" key="2">
    <source>
        <dbReference type="EMBL" id="VTJ79264.1"/>
    </source>
</evidence>
<name>A0A5E4CBD7_MARMO</name>
<keyword evidence="3" id="KW-1185">Reference proteome</keyword>
<dbReference type="AlphaFoldDB" id="A0A5E4CBD7"/>
<sequence>MAVLSDKRLTRRTGTARSGTRALQSLACPQQSPPRPVVGSGLARHFAGPAPFGRVARRRRPSPRPADTTRAPCFPRGPAFGAAPGLRAPPPCRQDRRGRRGRCGTRARSDRRSGLGRRRSFRLPGGPRAVPAHSVTFAAVGSGEMLQTIIKNYWVPLKPYYTQVYQEIWVGMGLMSFIVYKIRSADKRSKALKGSSPAPAHGHH</sequence>
<dbReference type="EMBL" id="CABDUW010001167">
    <property type="protein sequence ID" value="VTJ79264.1"/>
    <property type="molecule type" value="Genomic_DNA"/>
</dbReference>
<feature type="compositionally biased region" description="Low complexity" evidence="1">
    <location>
        <begin position="12"/>
        <end position="23"/>
    </location>
</feature>
<reference evidence="2" key="1">
    <citation type="submission" date="2019-04" db="EMBL/GenBank/DDBJ databases">
        <authorList>
            <person name="Alioto T."/>
            <person name="Alioto T."/>
        </authorList>
    </citation>
    <scope>NUCLEOTIDE SEQUENCE [LARGE SCALE GENOMIC DNA]</scope>
</reference>